<keyword evidence="1" id="KW-0732">Signal</keyword>
<dbReference type="RefSeq" id="WP_155177142.1">
    <property type="nucleotide sequence ID" value="NZ_BAAAFL010000012.1"/>
</dbReference>
<evidence type="ECO:0000256" key="1">
    <source>
        <dbReference type="SAM" id="SignalP"/>
    </source>
</evidence>
<keyword evidence="3" id="KW-1185">Reference proteome</keyword>
<sequence length="135" mass="15048">MKNLMKISLVCMLGLVLTMSNVMAGSGDKVTEKAREAVSNAAPDDWETLAKAAEMCIKKKVNLTEAKEWLDNSLSIKESALGLEVAGDYYMLNKLYDQAINNYVKSMLLTKEKDFYADTEDLQSKIDKAKKLNEA</sequence>
<gene>
    <name evidence="2" type="ORF">E1163_29005</name>
</gene>
<evidence type="ECO:0000313" key="3">
    <source>
        <dbReference type="Proteomes" id="UP000798808"/>
    </source>
</evidence>
<protein>
    <recommendedName>
        <fullName evidence="4">Tetratricopeptide repeat protein</fullName>
    </recommendedName>
</protein>
<name>A0ABW9RZ37_9BACT</name>
<evidence type="ECO:0000313" key="2">
    <source>
        <dbReference type="EMBL" id="MTI29036.1"/>
    </source>
</evidence>
<accession>A0ABW9RZ37</accession>
<feature type="chain" id="PRO_5047464742" description="Tetratricopeptide repeat protein" evidence="1">
    <location>
        <begin position="25"/>
        <end position="135"/>
    </location>
</feature>
<feature type="signal peptide" evidence="1">
    <location>
        <begin position="1"/>
        <end position="24"/>
    </location>
</feature>
<dbReference type="EMBL" id="SMLW01000677">
    <property type="protein sequence ID" value="MTI29036.1"/>
    <property type="molecule type" value="Genomic_DNA"/>
</dbReference>
<dbReference type="Proteomes" id="UP000798808">
    <property type="component" value="Unassembled WGS sequence"/>
</dbReference>
<organism evidence="2 3">
    <name type="scientific">Fulvivirga kasyanovii</name>
    <dbReference type="NCBI Taxonomy" id="396812"/>
    <lineage>
        <taxon>Bacteria</taxon>
        <taxon>Pseudomonadati</taxon>
        <taxon>Bacteroidota</taxon>
        <taxon>Cytophagia</taxon>
        <taxon>Cytophagales</taxon>
        <taxon>Fulvivirgaceae</taxon>
        <taxon>Fulvivirga</taxon>
    </lineage>
</organism>
<comment type="caution">
    <text evidence="2">The sequence shown here is derived from an EMBL/GenBank/DDBJ whole genome shotgun (WGS) entry which is preliminary data.</text>
</comment>
<proteinExistence type="predicted"/>
<evidence type="ECO:0008006" key="4">
    <source>
        <dbReference type="Google" id="ProtNLM"/>
    </source>
</evidence>
<reference evidence="2 3" key="1">
    <citation type="submission" date="2019-02" db="EMBL/GenBank/DDBJ databases">
        <authorList>
            <person name="Goldberg S.R."/>
            <person name="Haltli B.A."/>
            <person name="Correa H."/>
            <person name="Russell K.G."/>
        </authorList>
    </citation>
    <scope>NUCLEOTIDE SEQUENCE [LARGE SCALE GENOMIC DNA]</scope>
    <source>
        <strain evidence="2 3">JCM 16186</strain>
    </source>
</reference>